<reference evidence="1 2" key="1">
    <citation type="submission" date="2018-08" db="EMBL/GenBank/DDBJ databases">
        <authorList>
            <person name="Laetsch R D."/>
            <person name="Stevens L."/>
            <person name="Kumar S."/>
            <person name="Blaxter L. M."/>
        </authorList>
    </citation>
    <scope>NUCLEOTIDE SEQUENCE [LARGE SCALE GENOMIC DNA]</scope>
</reference>
<proteinExistence type="predicted"/>
<evidence type="ECO:0000313" key="2">
    <source>
        <dbReference type="Proteomes" id="UP000271087"/>
    </source>
</evidence>
<protein>
    <submittedName>
        <fullName evidence="1">Uncharacterized protein</fullName>
    </submittedName>
</protein>
<accession>A0A3P7K1N1</accession>
<feature type="non-terminal residue" evidence="1">
    <location>
        <position position="1"/>
    </location>
</feature>
<gene>
    <name evidence="1" type="ORF">NOO_LOCUS8613</name>
</gene>
<dbReference type="AlphaFoldDB" id="A0A3P7K1N1"/>
<evidence type="ECO:0000313" key="1">
    <source>
        <dbReference type="EMBL" id="VDM91382.1"/>
    </source>
</evidence>
<dbReference type="EMBL" id="UYRW01003699">
    <property type="protein sequence ID" value="VDM91382.1"/>
    <property type="molecule type" value="Genomic_DNA"/>
</dbReference>
<sequence>PLTKNGPIWSTHTFNVYASFKQYKNGLEWDKDMIS</sequence>
<organism evidence="1 2">
    <name type="scientific">Onchocerca ochengi</name>
    <name type="common">Filarial nematode worm</name>
    <dbReference type="NCBI Taxonomy" id="42157"/>
    <lineage>
        <taxon>Eukaryota</taxon>
        <taxon>Metazoa</taxon>
        <taxon>Ecdysozoa</taxon>
        <taxon>Nematoda</taxon>
        <taxon>Chromadorea</taxon>
        <taxon>Rhabditida</taxon>
        <taxon>Spirurina</taxon>
        <taxon>Spiruromorpha</taxon>
        <taxon>Filarioidea</taxon>
        <taxon>Onchocercidae</taxon>
        <taxon>Onchocerca</taxon>
    </lineage>
</organism>
<dbReference type="Proteomes" id="UP000271087">
    <property type="component" value="Unassembled WGS sequence"/>
</dbReference>
<name>A0A3P7K1N1_ONCOC</name>
<keyword evidence="2" id="KW-1185">Reference proteome</keyword>